<gene>
    <name evidence="1" type="ORF">NCTC10308_00712</name>
</gene>
<organism evidence="1 2">
    <name type="scientific">Acinetobacter johnsonii</name>
    <dbReference type="NCBI Taxonomy" id="40214"/>
    <lineage>
        <taxon>Bacteria</taxon>
        <taxon>Pseudomonadati</taxon>
        <taxon>Pseudomonadota</taxon>
        <taxon>Gammaproteobacteria</taxon>
        <taxon>Moraxellales</taxon>
        <taxon>Moraxellaceae</taxon>
        <taxon>Acinetobacter</taxon>
    </lineage>
</organism>
<accession>A0A380TVA4</accession>
<proteinExistence type="predicted"/>
<evidence type="ECO:0000313" key="2">
    <source>
        <dbReference type="Proteomes" id="UP000254227"/>
    </source>
</evidence>
<evidence type="ECO:0000313" key="1">
    <source>
        <dbReference type="EMBL" id="SUT92342.1"/>
    </source>
</evidence>
<name>A0A380TVA4_ACIJO</name>
<reference evidence="1 2" key="1">
    <citation type="submission" date="2018-06" db="EMBL/GenBank/DDBJ databases">
        <authorList>
            <consortium name="Pathogen Informatics"/>
            <person name="Doyle S."/>
        </authorList>
    </citation>
    <scope>NUCLEOTIDE SEQUENCE [LARGE SCALE GENOMIC DNA]</scope>
    <source>
        <strain evidence="1 2">NCTC10308</strain>
    </source>
</reference>
<dbReference type="EMBL" id="UFRV01000006">
    <property type="protein sequence ID" value="SUT92342.1"/>
    <property type="molecule type" value="Genomic_DNA"/>
</dbReference>
<protein>
    <submittedName>
        <fullName evidence="1">Uncharacterized protein</fullName>
    </submittedName>
</protein>
<dbReference type="Proteomes" id="UP000254227">
    <property type="component" value="Unassembled WGS sequence"/>
</dbReference>
<sequence length="272" mass="30912">MKKSEKSEPMTYQYHDESIVKNLDEHTVFVFGSNMAGQHADGAARTALEHFGAIKGVGRGWSGQSYAIPTMNEHLQQMPLSQIQHYIDDFKIYTKNHPKMTYFLTSIGCGIAGYKVEEIAPMFKGISHNVIFPASFRPFVERTLPRLSKKFLHTIFNDAVIFSTQNDDMLIQHLALTDNEKSLAKIILNTRMYPTDSNGRDRVFEIEDILHALSGKIFDFDTNAEGSMLFGGAILALLELYNINEQDFIEVWQGTREIAPPKPEHRARKALR</sequence>
<dbReference type="AlphaFoldDB" id="A0A380TVA4"/>